<dbReference type="RefSeq" id="WP_166156397.1">
    <property type="nucleotide sequence ID" value="NZ_JAAOIW010000022.1"/>
</dbReference>
<proteinExistence type="predicted"/>
<name>A0ABX0JHK8_9BACL</name>
<accession>A0ABX0JHK8</accession>
<evidence type="ECO:0000313" key="3">
    <source>
        <dbReference type="Proteomes" id="UP001165962"/>
    </source>
</evidence>
<evidence type="ECO:0000313" key="2">
    <source>
        <dbReference type="EMBL" id="NHN34789.1"/>
    </source>
</evidence>
<reference evidence="2" key="1">
    <citation type="submission" date="2020-03" db="EMBL/GenBank/DDBJ databases">
        <title>Draft sequencing of Paenibacilllus sp. S3N08.</title>
        <authorList>
            <person name="Kim D.-U."/>
        </authorList>
    </citation>
    <scope>NUCLEOTIDE SEQUENCE</scope>
    <source>
        <strain evidence="2">S3N08</strain>
    </source>
</reference>
<gene>
    <name evidence="2" type="ORF">G9U52_34150</name>
</gene>
<organism evidence="2 3">
    <name type="scientific">Paenibacillus agricola</name>
    <dbReference type="NCBI Taxonomy" id="2716264"/>
    <lineage>
        <taxon>Bacteria</taxon>
        <taxon>Bacillati</taxon>
        <taxon>Bacillota</taxon>
        <taxon>Bacilli</taxon>
        <taxon>Bacillales</taxon>
        <taxon>Paenibacillaceae</taxon>
        <taxon>Paenibacillus</taxon>
    </lineage>
</organism>
<sequence length="63" mass="7240">MSFSRYSEYKQSSAKALSPCSTPGGASNQIIPYRTTKYRLPLGSATVHQEASFERNRPYRRYF</sequence>
<protein>
    <submittedName>
        <fullName evidence="2">Uncharacterized protein</fullName>
    </submittedName>
</protein>
<feature type="region of interest" description="Disordered" evidence="1">
    <location>
        <begin position="1"/>
        <end position="28"/>
    </location>
</feature>
<evidence type="ECO:0000256" key="1">
    <source>
        <dbReference type="SAM" id="MobiDB-lite"/>
    </source>
</evidence>
<dbReference type="EMBL" id="JAAOIW010000022">
    <property type="protein sequence ID" value="NHN34789.1"/>
    <property type="molecule type" value="Genomic_DNA"/>
</dbReference>
<dbReference type="Proteomes" id="UP001165962">
    <property type="component" value="Unassembled WGS sequence"/>
</dbReference>
<comment type="caution">
    <text evidence="2">The sequence shown here is derived from an EMBL/GenBank/DDBJ whole genome shotgun (WGS) entry which is preliminary data.</text>
</comment>
<keyword evidence="3" id="KW-1185">Reference proteome</keyword>